<comment type="similarity">
    <text evidence="2">Belongs to the anaerobic coproporphyrinogen-III oxidase family. HemW subfamily.</text>
</comment>
<dbReference type="eggNOG" id="COG0635">
    <property type="taxonomic scope" value="Bacteria"/>
</dbReference>
<evidence type="ECO:0000313" key="12">
    <source>
        <dbReference type="EMBL" id="AFH47850.1"/>
    </source>
</evidence>
<dbReference type="Pfam" id="PF04055">
    <property type="entry name" value="Radical_SAM"/>
    <property type="match status" value="1"/>
</dbReference>
<dbReference type="InterPro" id="IPR006638">
    <property type="entry name" value="Elp3/MiaA/NifB-like_rSAM"/>
</dbReference>
<comment type="cofactor">
    <cofactor evidence="1">
        <name>[4Fe-4S] cluster</name>
        <dbReference type="ChEBI" id="CHEBI:49883"/>
    </cofactor>
</comment>
<dbReference type="Proteomes" id="UP000007394">
    <property type="component" value="Chromosome"/>
</dbReference>
<keyword evidence="8 10" id="KW-0411">Iron-sulfur</keyword>
<evidence type="ECO:0000259" key="11">
    <source>
        <dbReference type="PROSITE" id="PS51918"/>
    </source>
</evidence>
<dbReference type="InterPro" id="IPR004559">
    <property type="entry name" value="HemW-like"/>
</dbReference>
<dbReference type="GO" id="GO:0006779">
    <property type="term" value="P:porphyrin-containing compound biosynthetic process"/>
    <property type="evidence" value="ECO:0007669"/>
    <property type="project" value="InterPro"/>
</dbReference>
<keyword evidence="6 10" id="KW-0479">Metal-binding</keyword>
<keyword evidence="5 10" id="KW-0949">S-adenosyl-L-methionine</keyword>
<evidence type="ECO:0000313" key="13">
    <source>
        <dbReference type="Proteomes" id="UP000007394"/>
    </source>
</evidence>
<evidence type="ECO:0000256" key="8">
    <source>
        <dbReference type="ARBA" id="ARBA00023014"/>
    </source>
</evidence>
<dbReference type="InterPro" id="IPR007197">
    <property type="entry name" value="rSAM"/>
</dbReference>
<evidence type="ECO:0000256" key="4">
    <source>
        <dbReference type="ARBA" id="ARBA00022617"/>
    </source>
</evidence>
<dbReference type="Gene3D" id="3.20.20.70">
    <property type="entry name" value="Aldolase class I"/>
    <property type="match status" value="1"/>
</dbReference>
<dbReference type="CDD" id="cd01335">
    <property type="entry name" value="Radical_SAM"/>
    <property type="match status" value="1"/>
</dbReference>
<feature type="domain" description="Radical SAM core" evidence="11">
    <location>
        <begin position="1"/>
        <end position="231"/>
    </location>
</feature>
<dbReference type="GO" id="GO:0051539">
    <property type="term" value="F:4 iron, 4 sulfur cluster binding"/>
    <property type="evidence" value="ECO:0007669"/>
    <property type="project" value="UniProtKB-UniRule"/>
</dbReference>
<dbReference type="SFLD" id="SFLDF00288">
    <property type="entry name" value="HemN-like__clustered_with_nucl"/>
    <property type="match status" value="1"/>
</dbReference>
<dbReference type="InterPro" id="IPR013785">
    <property type="entry name" value="Aldolase_TIM"/>
</dbReference>
<organism evidence="12 13">
    <name type="scientific">Ignavibacterium album (strain DSM 19864 / JCM 16511 / NBRC 101810 / Mat9-16)</name>
    <dbReference type="NCBI Taxonomy" id="945713"/>
    <lineage>
        <taxon>Bacteria</taxon>
        <taxon>Pseudomonadati</taxon>
        <taxon>Ignavibacteriota</taxon>
        <taxon>Ignavibacteria</taxon>
        <taxon>Ignavibacteriales</taxon>
        <taxon>Ignavibacteriaceae</taxon>
        <taxon>Ignavibacterium</taxon>
    </lineage>
</organism>
<reference evidence="12 13" key="1">
    <citation type="journal article" date="2012" name="Front. Microbiol.">
        <title>Complete genome of Ignavibacterium album, a metabolically versatile, flagellated, facultative anaerobe from the phylum Chlorobi.</title>
        <authorList>
            <person name="Liu Z."/>
            <person name="Frigaard N.-U."/>
            <person name="Vogl K."/>
            <person name="Iino T."/>
            <person name="Ohkuma M."/>
            <person name="Overmann J."/>
            <person name="Bryant D.A."/>
        </authorList>
    </citation>
    <scope>NUCLEOTIDE SEQUENCE [LARGE SCALE GENOMIC DNA]</scope>
    <source>
        <strain evidence="13">DSM 19864 / JCM 16511 / NBRC 101810 / Mat9-16</strain>
    </source>
</reference>
<keyword evidence="10" id="KW-0963">Cytoplasm</keyword>
<comment type="function">
    <text evidence="10">Probably acts as a heme chaperone, transferring heme to an unknown acceptor. Binds one molecule of heme per monomer, possibly covalently. Binds 1 [4Fe-4S] cluster. The cluster is coordinated with 3 cysteines and an exchangeable S-adenosyl-L-methionine.</text>
</comment>
<keyword evidence="10" id="KW-0004">4Fe-4S</keyword>
<dbReference type="EMBL" id="CP003418">
    <property type="protein sequence ID" value="AFH47850.1"/>
    <property type="molecule type" value="Genomic_DNA"/>
</dbReference>
<evidence type="ECO:0000256" key="3">
    <source>
        <dbReference type="ARBA" id="ARBA00017228"/>
    </source>
</evidence>
<protein>
    <recommendedName>
        <fullName evidence="3 10">Heme chaperone HemW</fullName>
    </recommendedName>
</protein>
<proteinExistence type="inferred from homology"/>
<keyword evidence="4 10" id="KW-0349">Heme</keyword>
<dbReference type="SFLD" id="SFLDG01065">
    <property type="entry name" value="anaerobic_coproporphyrinogen-I"/>
    <property type="match status" value="1"/>
</dbReference>
<gene>
    <name evidence="12" type="ordered locus">IALB_0138</name>
</gene>
<sequence>MKPTALYIHIPFCDHKCIYCDFYSIITSDNIESFLFALKREIDYYSKLYSSDRIITSIFFGGGTPSLMSVEYIADIIKHSKNKFNFSDNAEITLEINPGTVNKEKLIEFRNTGINRISIGIQSFDESDLKFLTRIHDKQTAINTVYNAADAGFENISIDLIFNLPDQSKEKWKLNLQQAVGLPIKHISAYSLILERGTILNKLVLDGKVKVQDEDYDAELYELTIDFLTENGFIQYEVSNFAKPGYECIHNNAYWHHQDYIGFGPSAHSFVENKRWWNFSSLKRYISEVELKQIALMNSETLTQQQLQDEYIMLALRSNGIIIEDYIKRFGSDWLDNHSKDFEVLKQQELIEIKHNKIKLTSKGYAICDEILSKIL</sequence>
<accession>I0AFU3</accession>
<evidence type="ECO:0000256" key="6">
    <source>
        <dbReference type="ARBA" id="ARBA00022723"/>
    </source>
</evidence>
<dbReference type="PANTHER" id="PTHR13932:SF5">
    <property type="entry name" value="RADICAL S-ADENOSYL METHIONINE DOMAIN-CONTAINING PROTEIN 1, MITOCHONDRIAL"/>
    <property type="match status" value="1"/>
</dbReference>
<comment type="subcellular location">
    <subcellularLocation>
        <location evidence="10">Cytoplasm</location>
    </subcellularLocation>
</comment>
<dbReference type="InterPro" id="IPR058240">
    <property type="entry name" value="rSAM_sf"/>
</dbReference>
<dbReference type="STRING" id="945713.IALB_0138"/>
<dbReference type="NCBIfam" id="TIGR00539">
    <property type="entry name" value="hemN_rel"/>
    <property type="match status" value="1"/>
</dbReference>
<dbReference type="GO" id="GO:0004109">
    <property type="term" value="F:coproporphyrinogen oxidase activity"/>
    <property type="evidence" value="ECO:0007669"/>
    <property type="project" value="InterPro"/>
</dbReference>
<evidence type="ECO:0000256" key="1">
    <source>
        <dbReference type="ARBA" id="ARBA00001966"/>
    </source>
</evidence>
<dbReference type="SUPFAM" id="SSF102114">
    <property type="entry name" value="Radical SAM enzymes"/>
    <property type="match status" value="1"/>
</dbReference>
<evidence type="ECO:0000256" key="9">
    <source>
        <dbReference type="ARBA" id="ARBA00023186"/>
    </source>
</evidence>
<dbReference type="SMART" id="SM00729">
    <property type="entry name" value="Elp3"/>
    <property type="match status" value="1"/>
</dbReference>
<dbReference type="GO" id="GO:0005737">
    <property type="term" value="C:cytoplasm"/>
    <property type="evidence" value="ECO:0007669"/>
    <property type="project" value="UniProtKB-SubCell"/>
</dbReference>
<dbReference type="KEGG" id="ial:IALB_0138"/>
<dbReference type="AlphaFoldDB" id="I0AFU3"/>
<keyword evidence="13" id="KW-1185">Reference proteome</keyword>
<evidence type="ECO:0000256" key="7">
    <source>
        <dbReference type="ARBA" id="ARBA00023004"/>
    </source>
</evidence>
<dbReference type="OrthoDB" id="9808022at2"/>
<evidence type="ECO:0000256" key="5">
    <source>
        <dbReference type="ARBA" id="ARBA00022691"/>
    </source>
</evidence>
<keyword evidence="7 10" id="KW-0408">Iron</keyword>
<dbReference type="PANTHER" id="PTHR13932">
    <property type="entry name" value="COPROPORPHYRINIGEN III OXIDASE"/>
    <property type="match status" value="1"/>
</dbReference>
<keyword evidence="9 10" id="KW-0143">Chaperone</keyword>
<dbReference type="HOGENOM" id="CLU_027579_2_2_10"/>
<evidence type="ECO:0000256" key="2">
    <source>
        <dbReference type="ARBA" id="ARBA00006100"/>
    </source>
</evidence>
<dbReference type="PROSITE" id="PS51918">
    <property type="entry name" value="RADICAL_SAM"/>
    <property type="match status" value="1"/>
</dbReference>
<dbReference type="GO" id="GO:0046872">
    <property type="term" value="F:metal ion binding"/>
    <property type="evidence" value="ECO:0007669"/>
    <property type="project" value="UniProtKB-UniRule"/>
</dbReference>
<dbReference type="SFLD" id="SFLDF00562">
    <property type="entry name" value="HemN-like__clustered_with_heat"/>
    <property type="match status" value="1"/>
</dbReference>
<dbReference type="PATRIC" id="fig|945713.3.peg.138"/>
<name>I0AFU3_IGNAJ</name>
<evidence type="ECO:0000256" key="10">
    <source>
        <dbReference type="RuleBase" id="RU364116"/>
    </source>
</evidence>
<dbReference type="InterPro" id="IPR034505">
    <property type="entry name" value="Coproporphyrinogen-III_oxidase"/>
</dbReference>
<dbReference type="RefSeq" id="WP_014559010.1">
    <property type="nucleotide sequence ID" value="NC_017464.1"/>
</dbReference>
<dbReference type="SFLD" id="SFLDS00029">
    <property type="entry name" value="Radical_SAM"/>
    <property type="match status" value="1"/>
</dbReference>